<name>A0A5V4KMQ4_SALER</name>
<reference evidence="1" key="1">
    <citation type="submission" date="2018-07" db="EMBL/GenBank/DDBJ databases">
        <authorList>
            <consortium name="GenomeTrakr network: Whole genome sequencing for foodborne pathogen traceback"/>
        </authorList>
    </citation>
    <scope>NUCLEOTIDE SEQUENCE</scope>
    <source>
        <strain evidence="1">CFSAN071781</strain>
        <strain evidence="2">FSIS21925352</strain>
    </source>
</reference>
<dbReference type="EMBL" id="AAMGWT010000134">
    <property type="protein sequence ID" value="EDH2405215.1"/>
    <property type="molecule type" value="Genomic_DNA"/>
</dbReference>
<evidence type="ECO:0000313" key="3">
    <source>
        <dbReference type="EMBL" id="EDH2405215.1"/>
    </source>
</evidence>
<dbReference type="AlphaFoldDB" id="A0A5V4KMQ4"/>
<accession>A0A5V4KMQ4</accession>
<sequence length="64" mass="7706">MSESNFADFRIYLFNNVRNRSISDTKTTVVPPFWRFLKALWLKNSLNMVYFPNSKLTPLTRRYV</sequence>
<organism evidence="1">
    <name type="scientific">Salmonella enterica</name>
    <name type="common">Salmonella choleraesuis</name>
    <dbReference type="NCBI Taxonomy" id="28901"/>
    <lineage>
        <taxon>Bacteria</taxon>
        <taxon>Pseudomonadati</taxon>
        <taxon>Pseudomonadota</taxon>
        <taxon>Gammaproteobacteria</taxon>
        <taxon>Enterobacterales</taxon>
        <taxon>Enterobacteriaceae</taxon>
        <taxon>Salmonella</taxon>
    </lineage>
</organism>
<proteinExistence type="predicted"/>
<dbReference type="EMBL" id="AAKGQU010000121">
    <property type="protein sequence ID" value="ECR5796760.1"/>
    <property type="molecule type" value="Genomic_DNA"/>
</dbReference>
<dbReference type="EMBL" id="AAHBJY010000089">
    <property type="protein sequence ID" value="EBU2393341.1"/>
    <property type="molecule type" value="Genomic_DNA"/>
</dbReference>
<evidence type="ECO:0000313" key="1">
    <source>
        <dbReference type="EMBL" id="EBU2393341.1"/>
    </source>
</evidence>
<evidence type="ECO:0000313" key="2">
    <source>
        <dbReference type="EMBL" id="ECR5796760.1"/>
    </source>
</evidence>
<gene>
    <name evidence="1" type="ORF">CVP21_24905</name>
    <name evidence="2" type="ORF">F1J05_24685</name>
    <name evidence="3" type="ORF">GC611_25190</name>
</gene>
<comment type="caution">
    <text evidence="1">The sequence shown here is derived from an EMBL/GenBank/DDBJ whole genome shotgun (WGS) entry which is preliminary data.</text>
</comment>
<protein>
    <submittedName>
        <fullName evidence="1">Uncharacterized protein</fullName>
    </submittedName>
</protein>
<reference evidence="3" key="2">
    <citation type="submission" date="2019-10" db="EMBL/GenBank/DDBJ databases">
        <authorList>
            <consortium name="PulseNet: The National Subtyping Network for Foodborne Disease Surveillance"/>
            <person name="Tarr C.L."/>
            <person name="Trees E."/>
            <person name="Katz L.S."/>
            <person name="Carleton-Romer H.A."/>
            <person name="Stroika S."/>
            <person name="Kucerova Z."/>
            <person name="Roache K.F."/>
            <person name="Sabol A.L."/>
            <person name="Besser J."/>
            <person name="Gerner-Smidt P."/>
        </authorList>
    </citation>
    <scope>NUCLEOTIDE SEQUENCE</scope>
    <source>
        <strain evidence="3">PNUSAS094749</strain>
    </source>
</reference>
<feature type="non-terminal residue" evidence="1">
    <location>
        <position position="64"/>
    </location>
</feature>